<dbReference type="EMBL" id="JFYO01000007">
    <property type="protein sequence ID" value="EZP26043.1"/>
    <property type="molecule type" value="Genomic_DNA"/>
</dbReference>
<dbReference type="PROSITE" id="PS00965">
    <property type="entry name" value="PMI_I_1"/>
    <property type="match status" value="1"/>
</dbReference>
<feature type="binding site" evidence="8">
    <location>
        <position position="84"/>
    </location>
    <ligand>
        <name>Zn(2+)</name>
        <dbReference type="ChEBI" id="CHEBI:29105"/>
    </ligand>
</feature>
<feature type="binding site" evidence="8">
    <location>
        <position position="82"/>
    </location>
    <ligand>
        <name>Zn(2+)</name>
        <dbReference type="ChEBI" id="CHEBI:29105"/>
    </ligand>
</feature>
<organism evidence="10 11">
    <name type="scientific">Microbacterium oleivorans</name>
    <dbReference type="NCBI Taxonomy" id="273677"/>
    <lineage>
        <taxon>Bacteria</taxon>
        <taxon>Bacillati</taxon>
        <taxon>Actinomycetota</taxon>
        <taxon>Actinomycetes</taxon>
        <taxon>Micrococcales</taxon>
        <taxon>Microbacteriaceae</taxon>
        <taxon>Microbacterium</taxon>
    </lineage>
</organism>
<protein>
    <recommendedName>
        <fullName evidence="3">mannose-6-phosphate isomerase</fullName>
        <ecNumber evidence="3">5.3.1.8</ecNumber>
    </recommendedName>
</protein>
<feature type="domain" description="Phosphomannose isomerase type I catalytic" evidence="9">
    <location>
        <begin position="5"/>
        <end position="135"/>
    </location>
</feature>
<proteinExistence type="inferred from homology"/>
<dbReference type="InterPro" id="IPR016305">
    <property type="entry name" value="Mannose-6-P_Isomerase"/>
</dbReference>
<feature type="binding site" evidence="8">
    <location>
        <position position="119"/>
    </location>
    <ligand>
        <name>Zn(2+)</name>
        <dbReference type="ChEBI" id="CHEBI:29105"/>
    </ligand>
</feature>
<evidence type="ECO:0000313" key="10">
    <source>
        <dbReference type="EMBL" id="EZP26043.1"/>
    </source>
</evidence>
<dbReference type="NCBIfam" id="TIGR00218">
    <property type="entry name" value="manA"/>
    <property type="match status" value="1"/>
</dbReference>
<dbReference type="eggNOG" id="COG1482">
    <property type="taxonomic scope" value="Bacteria"/>
</dbReference>
<dbReference type="EC" id="5.3.1.8" evidence="3"/>
<comment type="similarity">
    <text evidence="2">Belongs to the mannose-6-phosphate isomerase type 1 family.</text>
</comment>
<comment type="caution">
    <text evidence="10">The sequence shown here is derived from an EMBL/GenBank/DDBJ whole genome shotgun (WGS) entry which is preliminary data.</text>
</comment>
<dbReference type="PIRSF" id="PIRSF001480">
    <property type="entry name" value="Mannose-6-phosphate_isomerase"/>
    <property type="match status" value="1"/>
</dbReference>
<comment type="catalytic activity">
    <reaction evidence="1">
        <text>D-mannose 6-phosphate = D-fructose 6-phosphate</text>
        <dbReference type="Rhea" id="RHEA:12356"/>
        <dbReference type="ChEBI" id="CHEBI:58735"/>
        <dbReference type="ChEBI" id="CHEBI:61527"/>
        <dbReference type="EC" id="5.3.1.8"/>
    </reaction>
</comment>
<dbReference type="PANTHER" id="PTHR10309:SF0">
    <property type="entry name" value="MANNOSE-6-PHOSPHATE ISOMERASE"/>
    <property type="match status" value="1"/>
</dbReference>
<evidence type="ECO:0000256" key="8">
    <source>
        <dbReference type="PIRSR" id="PIRSR001480-2"/>
    </source>
</evidence>
<dbReference type="Pfam" id="PF20511">
    <property type="entry name" value="PMI_typeI_cat"/>
    <property type="match status" value="1"/>
</dbReference>
<dbReference type="GO" id="GO:0008270">
    <property type="term" value="F:zinc ion binding"/>
    <property type="evidence" value="ECO:0007669"/>
    <property type="project" value="InterPro"/>
</dbReference>
<feature type="active site" evidence="7">
    <location>
        <position position="264"/>
    </location>
</feature>
<comment type="cofactor">
    <cofactor evidence="8">
        <name>Zn(2+)</name>
        <dbReference type="ChEBI" id="CHEBI:29105"/>
    </cofactor>
    <text evidence="8">Binds 1 zinc ion per subunit.</text>
</comment>
<evidence type="ECO:0000256" key="4">
    <source>
        <dbReference type="ARBA" id="ARBA00022723"/>
    </source>
</evidence>
<evidence type="ECO:0000256" key="7">
    <source>
        <dbReference type="PIRSR" id="PIRSR001480-1"/>
    </source>
</evidence>
<dbReference type="InterPro" id="IPR011051">
    <property type="entry name" value="RmlC_Cupin_sf"/>
</dbReference>
<dbReference type="Proteomes" id="UP000024001">
    <property type="component" value="Unassembled WGS sequence"/>
</dbReference>
<keyword evidence="4 8" id="KW-0479">Metal-binding</keyword>
<keyword evidence="11" id="KW-1185">Reference proteome</keyword>
<evidence type="ECO:0000256" key="1">
    <source>
        <dbReference type="ARBA" id="ARBA00000757"/>
    </source>
</evidence>
<keyword evidence="5 8" id="KW-0862">Zinc</keyword>
<dbReference type="SUPFAM" id="SSF51182">
    <property type="entry name" value="RmlC-like cupins"/>
    <property type="match status" value="1"/>
</dbReference>
<reference evidence="10 11" key="1">
    <citation type="submission" date="2014-03" db="EMBL/GenBank/DDBJ databases">
        <title>Draft Genome Sequences of 13 Willow Endophytes.</title>
        <authorList>
            <person name="Gan H.Y."/>
            <person name="Gan H.M."/>
            <person name="Savka M.A."/>
            <person name="Hudson A.O."/>
        </authorList>
    </citation>
    <scope>NUCLEOTIDE SEQUENCE [LARGE SCALE GENOMIC DNA]</scope>
    <source>
        <strain evidence="10 11">RIT293</strain>
    </source>
</reference>
<keyword evidence="6 10" id="KW-0413">Isomerase</keyword>
<dbReference type="GO" id="GO:0005975">
    <property type="term" value="P:carbohydrate metabolic process"/>
    <property type="evidence" value="ECO:0007669"/>
    <property type="project" value="InterPro"/>
</dbReference>
<dbReference type="AlphaFoldDB" id="A0A031FN66"/>
<dbReference type="GO" id="GO:0009298">
    <property type="term" value="P:GDP-mannose biosynthetic process"/>
    <property type="evidence" value="ECO:0007669"/>
    <property type="project" value="InterPro"/>
</dbReference>
<sequence>MLETLSNAPRDYAWGSPTAIPALQGRAPTGVPEAEVWFGDHPGSPAVLGDGRSLVAARTDSGKAPLPFLLKILAASSSLSIQAHPDLAQARAGFAREEAAGIPRDAAERIYRDDNHKPEIIVALSDRFRALVGLRRVEDTLRLLSGFGDAAGVLRLRDALTVAAPADALRSVIEEVLSGQADDIVSAVASALTDAESPGFAEEIDVLRAIVRDFPGDAGIVVALLMNLVVLRAGEAVFAPAGVLHAYQDGLGVELMAASDNVLRGGLTPKHIDVAELMTIVDTEPGNAPLVIPVADGAGETFDADVPDFVLTRYATTSGPVSVTLDGPAIVLAADGAVTVSAGDRRIDLTPGTAAYADDESSLVLGGSGVVYLARPGRRG</sequence>
<evidence type="ECO:0000256" key="6">
    <source>
        <dbReference type="ARBA" id="ARBA00023235"/>
    </source>
</evidence>
<evidence type="ECO:0000313" key="11">
    <source>
        <dbReference type="Proteomes" id="UP000024001"/>
    </source>
</evidence>
<dbReference type="InterPro" id="IPR018050">
    <property type="entry name" value="Pmannose_isomerase-type1_CS"/>
</dbReference>
<evidence type="ECO:0000256" key="2">
    <source>
        <dbReference type="ARBA" id="ARBA00010772"/>
    </source>
</evidence>
<dbReference type="OrthoDB" id="9792649at2"/>
<name>A0A031FN66_9MICO</name>
<dbReference type="InterPro" id="IPR046457">
    <property type="entry name" value="PMI_typeI_cat"/>
</dbReference>
<dbReference type="GO" id="GO:0004476">
    <property type="term" value="F:mannose-6-phosphate isomerase activity"/>
    <property type="evidence" value="ECO:0007669"/>
    <property type="project" value="UniProtKB-EC"/>
</dbReference>
<dbReference type="CDD" id="cd07011">
    <property type="entry name" value="cupin_PMI_type_I_N"/>
    <property type="match status" value="1"/>
</dbReference>
<dbReference type="PATRIC" id="fig|273677.3.peg.2356"/>
<dbReference type="RefSeq" id="WP_036312704.1">
    <property type="nucleotide sequence ID" value="NZ_JFYO01000007.1"/>
</dbReference>
<dbReference type="GO" id="GO:0005829">
    <property type="term" value="C:cytosol"/>
    <property type="evidence" value="ECO:0007669"/>
    <property type="project" value="TreeGrafter"/>
</dbReference>
<feature type="binding site" evidence="8">
    <location>
        <position position="245"/>
    </location>
    <ligand>
        <name>Zn(2+)</name>
        <dbReference type="ChEBI" id="CHEBI:29105"/>
    </ligand>
</feature>
<evidence type="ECO:0000256" key="3">
    <source>
        <dbReference type="ARBA" id="ARBA00011956"/>
    </source>
</evidence>
<accession>A0A031FN66</accession>
<dbReference type="PANTHER" id="PTHR10309">
    <property type="entry name" value="MANNOSE-6-PHOSPHATE ISOMERASE"/>
    <property type="match status" value="1"/>
</dbReference>
<dbReference type="Gene3D" id="2.60.120.10">
    <property type="entry name" value="Jelly Rolls"/>
    <property type="match status" value="2"/>
</dbReference>
<dbReference type="PRINTS" id="PR00714">
    <property type="entry name" value="MAN6PISMRASE"/>
</dbReference>
<evidence type="ECO:0000259" key="9">
    <source>
        <dbReference type="Pfam" id="PF20511"/>
    </source>
</evidence>
<dbReference type="InterPro" id="IPR014710">
    <property type="entry name" value="RmlC-like_jellyroll"/>
</dbReference>
<dbReference type="InterPro" id="IPR001250">
    <property type="entry name" value="Man6P_Isoase-1"/>
</dbReference>
<dbReference type="Gene3D" id="1.10.441.10">
    <property type="entry name" value="Phosphomannose Isomerase, domain 2"/>
    <property type="match status" value="1"/>
</dbReference>
<gene>
    <name evidence="10" type="ORF">BW34_02375</name>
</gene>
<evidence type="ECO:0000256" key="5">
    <source>
        <dbReference type="ARBA" id="ARBA00022833"/>
    </source>
</evidence>